<dbReference type="GeneID" id="176722"/>
<evidence type="ECO:0000313" key="5">
    <source>
        <dbReference type="WormBase" id="ZK1010.8"/>
    </source>
</evidence>
<name>O18287_CAEEL</name>
<dbReference type="AlphaFoldDB" id="O18287"/>
<dbReference type="FunCoup" id="O18287">
    <property type="interactions" value="1290"/>
</dbReference>
<dbReference type="EMBL" id="BX284603">
    <property type="protein sequence ID" value="CAB04974.1"/>
    <property type="molecule type" value="Genomic_DNA"/>
</dbReference>
<evidence type="ECO:0000256" key="2">
    <source>
        <dbReference type="SAM" id="Phobius"/>
    </source>
</evidence>
<dbReference type="RefSeq" id="NP_499701.1">
    <property type="nucleotide sequence ID" value="NM_067300.3"/>
</dbReference>
<evidence type="ECO:0000256" key="1">
    <source>
        <dbReference type="SAM" id="MobiDB-lite"/>
    </source>
</evidence>
<dbReference type="InParanoid" id="O18287"/>
<dbReference type="CTD" id="176722"/>
<keyword evidence="2" id="KW-0812">Transmembrane</keyword>
<dbReference type="OMA" id="PMEMRRR"/>
<dbReference type="OrthoDB" id="5830419at2759"/>
<keyword evidence="2" id="KW-1133">Transmembrane helix</keyword>
<gene>
    <name evidence="3" type="ORF">CELE_ZK1010.8</name>
    <name evidence="3 5" type="ORF">ZK1010.8</name>
</gene>
<organism evidence="3 4">
    <name type="scientific">Caenorhabditis elegans</name>
    <dbReference type="NCBI Taxonomy" id="6239"/>
    <lineage>
        <taxon>Eukaryota</taxon>
        <taxon>Metazoa</taxon>
        <taxon>Ecdysozoa</taxon>
        <taxon>Nematoda</taxon>
        <taxon>Chromadorea</taxon>
        <taxon>Rhabditida</taxon>
        <taxon>Rhabditina</taxon>
        <taxon>Rhabditomorpha</taxon>
        <taxon>Rhabditoidea</taxon>
        <taxon>Rhabditidae</taxon>
        <taxon>Peloderinae</taxon>
        <taxon>Caenorhabditis</taxon>
    </lineage>
</organism>
<dbReference type="Proteomes" id="UP000001940">
    <property type="component" value="Chromosome III"/>
</dbReference>
<dbReference type="PaxDb" id="6239-ZK1010.8.1"/>
<feature type="region of interest" description="Disordered" evidence="1">
    <location>
        <begin position="365"/>
        <end position="388"/>
    </location>
</feature>
<dbReference type="SMR" id="O18287"/>
<dbReference type="PANTHER" id="PTHR36694:SF8">
    <property type="entry name" value="MARVEL DOMAIN-CONTAINING PROTEIN"/>
    <property type="match status" value="1"/>
</dbReference>
<dbReference type="PANTHER" id="PTHR36694">
    <property type="entry name" value="PASIFLORA 1, ISOFORM A-RELATED"/>
    <property type="match status" value="1"/>
</dbReference>
<dbReference type="KEGG" id="cel:CELE_ZK1010.8"/>
<dbReference type="AGR" id="WB:WBGene00014181"/>
<accession>O18287</accession>
<dbReference type="HOGENOM" id="CLU_694895_0_0_1"/>
<evidence type="ECO:0000313" key="4">
    <source>
        <dbReference type="Proteomes" id="UP000001940"/>
    </source>
</evidence>
<dbReference type="PIR" id="T27645">
    <property type="entry name" value="T27645"/>
</dbReference>
<dbReference type="Bgee" id="WBGene00014181">
    <property type="expression patterns" value="Expressed in pharyngeal muscle cell (C elegans) and 3 other cell types or tissues"/>
</dbReference>
<feature type="transmembrane region" description="Helical" evidence="2">
    <location>
        <begin position="12"/>
        <end position="34"/>
    </location>
</feature>
<feature type="transmembrane region" description="Helical" evidence="2">
    <location>
        <begin position="114"/>
        <end position="136"/>
    </location>
</feature>
<keyword evidence="2" id="KW-0472">Membrane</keyword>
<proteinExistence type="predicted"/>
<dbReference type="UCSC" id="ZK1010.8.1">
    <property type="organism name" value="c. elegans"/>
</dbReference>
<protein>
    <submittedName>
        <fullName evidence="3">MARVEL domain-containing protein</fullName>
    </submittedName>
</protein>
<evidence type="ECO:0000313" key="3">
    <source>
        <dbReference type="EMBL" id="CAB04974.1"/>
    </source>
</evidence>
<keyword evidence="4" id="KW-1185">Reference proteome</keyword>
<feature type="transmembrane region" description="Helical" evidence="2">
    <location>
        <begin position="156"/>
        <end position="180"/>
    </location>
</feature>
<reference evidence="3 4" key="1">
    <citation type="journal article" date="1998" name="Science">
        <title>Genome sequence of the nematode C. elegans: a platform for investigating biology.</title>
        <authorList>
            <consortium name="The C. elegans sequencing consortium"/>
            <person name="Sulson J.E."/>
            <person name="Waterston R."/>
        </authorList>
    </citation>
    <scope>NUCLEOTIDE SEQUENCE [LARGE SCALE GENOMIC DNA]</scope>
    <source>
        <strain evidence="3 4">Bristol N2</strain>
    </source>
</reference>
<dbReference type="eggNOG" id="ENOG502S2U7">
    <property type="taxonomic scope" value="Eukaryota"/>
</dbReference>
<dbReference type="WormBase" id="ZK1010.8">
    <property type="protein sequence ID" value="CE15509"/>
    <property type="gene ID" value="WBGene00014181"/>
</dbReference>
<sequence>MADPLYCLRGATIAIAVWNIIYCFIQFGILGWQFQVVKNILAEYENRQLPATGAIDGFQARFPGLYQIYTETPERRRANAMYVIIIVCVIFAILNLLTSVLLLYAAFKYLKVLIWPWFGTSVPLCIMTTAYSVLWWSGDVFNEQLTMSIFEFVMSVAINVITIIVVIVFFSRLSGSLISTRPKHSRRRRRNHVSKIYLDPNDARRHQKHHHRSHSYSRPVAPPQLQLAPPEPVTAAPYLALDSAALFTPKPKGDLLVPEIVPDWRREWPAVPDVQLQRHLNKQRKEDLRRMGYNVPPGPGAPGPSTKLDFYAPEPDQIGFPWKYKTMNETLRAKRETPAERIKKLYYQHWPEDLPNMPMEMRRRMQEEREHVEIERNKSKLKGFEDDV</sequence>
<feature type="transmembrane region" description="Helical" evidence="2">
    <location>
        <begin position="80"/>
        <end position="107"/>
    </location>
</feature>